<reference evidence="1" key="1">
    <citation type="submission" date="2022-07" db="EMBL/GenBank/DDBJ databases">
        <authorList>
            <person name="Trinca V."/>
            <person name="Uliana J.V.C."/>
            <person name="Torres T.T."/>
            <person name="Ward R.J."/>
            <person name="Monesi N."/>
        </authorList>
    </citation>
    <scope>NUCLEOTIDE SEQUENCE</scope>
    <source>
        <strain evidence="1">HSMRA1968</strain>
        <tissue evidence="1">Whole embryos</tissue>
    </source>
</reference>
<protein>
    <submittedName>
        <fullName evidence="1">Uncharacterized protein</fullName>
    </submittedName>
</protein>
<accession>A0A9Q0MZE5</accession>
<evidence type="ECO:0000313" key="2">
    <source>
        <dbReference type="Proteomes" id="UP001151699"/>
    </source>
</evidence>
<comment type="caution">
    <text evidence="1">The sequence shown here is derived from an EMBL/GenBank/DDBJ whole genome shotgun (WGS) entry which is preliminary data.</text>
</comment>
<dbReference type="Proteomes" id="UP001151699">
    <property type="component" value="Chromosome X"/>
</dbReference>
<name>A0A9Q0MZE5_9DIPT</name>
<evidence type="ECO:0000313" key="1">
    <source>
        <dbReference type="EMBL" id="KAJ6640274.1"/>
    </source>
</evidence>
<dbReference type="EMBL" id="WJQU01000003">
    <property type="protein sequence ID" value="KAJ6640274.1"/>
    <property type="molecule type" value="Genomic_DNA"/>
</dbReference>
<organism evidence="1 2">
    <name type="scientific">Pseudolycoriella hygida</name>
    <dbReference type="NCBI Taxonomy" id="35572"/>
    <lineage>
        <taxon>Eukaryota</taxon>
        <taxon>Metazoa</taxon>
        <taxon>Ecdysozoa</taxon>
        <taxon>Arthropoda</taxon>
        <taxon>Hexapoda</taxon>
        <taxon>Insecta</taxon>
        <taxon>Pterygota</taxon>
        <taxon>Neoptera</taxon>
        <taxon>Endopterygota</taxon>
        <taxon>Diptera</taxon>
        <taxon>Nematocera</taxon>
        <taxon>Sciaroidea</taxon>
        <taxon>Sciaridae</taxon>
        <taxon>Pseudolycoriella</taxon>
    </lineage>
</organism>
<keyword evidence="2" id="KW-1185">Reference proteome</keyword>
<proteinExistence type="predicted"/>
<sequence>MGMSTVTQREYTPISSKELSVTVLSDSFILLAEQHQLVYTTLTSKAKKHSQPEKKSTSNHNEIIPKVSPLFCVSTRKARDLLVYLVNLLLYEI</sequence>
<dbReference type="AlphaFoldDB" id="A0A9Q0MZE5"/>
<gene>
    <name evidence="1" type="ORF">Bhyg_13024</name>
</gene>